<evidence type="ECO:0000313" key="4">
    <source>
        <dbReference type="Proteomes" id="UP001174909"/>
    </source>
</evidence>
<dbReference type="EMBL" id="CASHTH010003340">
    <property type="protein sequence ID" value="CAI8043603.1"/>
    <property type="molecule type" value="Genomic_DNA"/>
</dbReference>
<feature type="compositionally biased region" description="Polar residues" evidence="1">
    <location>
        <begin position="170"/>
        <end position="191"/>
    </location>
</feature>
<name>A0AA35T8V5_GEOBA</name>
<reference evidence="3" key="1">
    <citation type="submission" date="2023-03" db="EMBL/GenBank/DDBJ databases">
        <authorList>
            <person name="Steffen K."/>
            <person name="Cardenas P."/>
        </authorList>
    </citation>
    <scope>NUCLEOTIDE SEQUENCE</scope>
</reference>
<feature type="transmembrane region" description="Helical" evidence="2">
    <location>
        <begin position="35"/>
        <end position="57"/>
    </location>
</feature>
<evidence type="ECO:0000313" key="3">
    <source>
        <dbReference type="EMBL" id="CAI8043603.1"/>
    </source>
</evidence>
<keyword evidence="2" id="KW-0472">Membrane</keyword>
<evidence type="ECO:0000256" key="1">
    <source>
        <dbReference type="SAM" id="MobiDB-lite"/>
    </source>
</evidence>
<keyword evidence="4" id="KW-1185">Reference proteome</keyword>
<keyword evidence="2" id="KW-1133">Transmembrane helix</keyword>
<evidence type="ECO:0000256" key="2">
    <source>
        <dbReference type="SAM" id="Phobius"/>
    </source>
</evidence>
<comment type="caution">
    <text evidence="3">The sequence shown here is derived from an EMBL/GenBank/DDBJ whole genome shotgun (WGS) entry which is preliminary data.</text>
</comment>
<organism evidence="3 4">
    <name type="scientific">Geodia barretti</name>
    <name type="common">Barrett's horny sponge</name>
    <dbReference type="NCBI Taxonomy" id="519541"/>
    <lineage>
        <taxon>Eukaryota</taxon>
        <taxon>Metazoa</taxon>
        <taxon>Porifera</taxon>
        <taxon>Demospongiae</taxon>
        <taxon>Heteroscleromorpha</taxon>
        <taxon>Tetractinellida</taxon>
        <taxon>Astrophorina</taxon>
        <taxon>Geodiidae</taxon>
        <taxon>Geodia</taxon>
    </lineage>
</organism>
<gene>
    <name evidence="3" type="ORF">GBAR_LOCUS24181</name>
</gene>
<feature type="transmembrane region" description="Helical" evidence="2">
    <location>
        <begin position="114"/>
        <end position="138"/>
    </location>
</feature>
<feature type="non-terminal residue" evidence="3">
    <location>
        <position position="197"/>
    </location>
</feature>
<keyword evidence="2" id="KW-0812">Transmembrane</keyword>
<proteinExistence type="predicted"/>
<sequence length="197" mass="21207">AGSAASSVYVLCLVWQYWQVDSHSSILCHLIPLSLFLHTTATALTGVALILSLSLAATDDRVSLFPDQPSLWPDIVTPRNLTSTNSTLHTLTTHTVSSDTAYFPTSNDPTTPALGAWLGLSAFRSICCVLGWGLLVLASSHDRMEEYISDMLENSVKAQQQSMVPCGAPDTTTQEDPPGSLQTEPTTTDTQLRFPPA</sequence>
<feature type="region of interest" description="Disordered" evidence="1">
    <location>
        <begin position="159"/>
        <end position="197"/>
    </location>
</feature>
<dbReference type="AlphaFoldDB" id="A0AA35T8V5"/>
<accession>A0AA35T8V5</accession>
<dbReference type="Proteomes" id="UP001174909">
    <property type="component" value="Unassembled WGS sequence"/>
</dbReference>
<protein>
    <submittedName>
        <fullName evidence="3">Uncharacterized protein</fullName>
    </submittedName>
</protein>